<gene>
    <name evidence="10" type="ORF">ASPGLDRAFT_66304</name>
</gene>
<dbReference type="PROSITE" id="PS50011">
    <property type="entry name" value="PROTEIN_KINASE_DOM"/>
    <property type="match status" value="1"/>
</dbReference>
<evidence type="ECO:0000256" key="8">
    <source>
        <dbReference type="ARBA" id="ARBA00048679"/>
    </source>
</evidence>
<evidence type="ECO:0000256" key="4">
    <source>
        <dbReference type="ARBA" id="ARBA00022741"/>
    </source>
</evidence>
<dbReference type="SUPFAM" id="SSF56112">
    <property type="entry name" value="Protein kinase-like (PK-like)"/>
    <property type="match status" value="1"/>
</dbReference>
<proteinExistence type="predicted"/>
<dbReference type="InterPro" id="IPR000719">
    <property type="entry name" value="Prot_kinase_dom"/>
</dbReference>
<keyword evidence="11" id="KW-1185">Reference proteome</keyword>
<dbReference type="GO" id="GO:0005524">
    <property type="term" value="F:ATP binding"/>
    <property type="evidence" value="ECO:0007669"/>
    <property type="project" value="UniProtKB-KW"/>
</dbReference>
<keyword evidence="3" id="KW-0808">Transferase</keyword>
<keyword evidence="2" id="KW-0723">Serine/threonine-protein kinase</keyword>
<dbReference type="Proteomes" id="UP000184300">
    <property type="component" value="Unassembled WGS sequence"/>
</dbReference>
<evidence type="ECO:0000256" key="3">
    <source>
        <dbReference type="ARBA" id="ARBA00022679"/>
    </source>
</evidence>
<keyword evidence="5" id="KW-0418">Kinase</keyword>
<name>A0A1L9VLS7_ASPGL</name>
<dbReference type="AlphaFoldDB" id="A0A1L9VLS7"/>
<dbReference type="EC" id="2.7.11.1" evidence="1"/>
<feature type="domain" description="Protein kinase" evidence="9">
    <location>
        <begin position="17"/>
        <end position="356"/>
    </location>
</feature>
<dbReference type="STRING" id="1160497.A0A1L9VLS7"/>
<dbReference type="PANTHER" id="PTHR47634:SF9">
    <property type="entry name" value="PROTEIN KINASE DOMAIN-CONTAINING PROTEIN-RELATED"/>
    <property type="match status" value="1"/>
</dbReference>
<evidence type="ECO:0000313" key="10">
    <source>
        <dbReference type="EMBL" id="OJJ84830.1"/>
    </source>
</evidence>
<dbReference type="OrthoDB" id="5979581at2759"/>
<dbReference type="Gene3D" id="1.10.510.10">
    <property type="entry name" value="Transferase(Phosphotransferase) domain 1"/>
    <property type="match status" value="1"/>
</dbReference>
<evidence type="ECO:0000256" key="6">
    <source>
        <dbReference type="ARBA" id="ARBA00022840"/>
    </source>
</evidence>
<comment type="catalytic activity">
    <reaction evidence="8">
        <text>L-seryl-[protein] + ATP = O-phospho-L-seryl-[protein] + ADP + H(+)</text>
        <dbReference type="Rhea" id="RHEA:17989"/>
        <dbReference type="Rhea" id="RHEA-COMP:9863"/>
        <dbReference type="Rhea" id="RHEA-COMP:11604"/>
        <dbReference type="ChEBI" id="CHEBI:15378"/>
        <dbReference type="ChEBI" id="CHEBI:29999"/>
        <dbReference type="ChEBI" id="CHEBI:30616"/>
        <dbReference type="ChEBI" id="CHEBI:83421"/>
        <dbReference type="ChEBI" id="CHEBI:456216"/>
        <dbReference type="EC" id="2.7.11.1"/>
    </reaction>
</comment>
<evidence type="ECO:0000313" key="11">
    <source>
        <dbReference type="Proteomes" id="UP000184300"/>
    </source>
</evidence>
<dbReference type="GO" id="GO:0000245">
    <property type="term" value="P:spliceosomal complex assembly"/>
    <property type="evidence" value="ECO:0007669"/>
    <property type="project" value="TreeGrafter"/>
</dbReference>
<evidence type="ECO:0000256" key="1">
    <source>
        <dbReference type="ARBA" id="ARBA00012513"/>
    </source>
</evidence>
<dbReference type="RefSeq" id="XP_022401528.1">
    <property type="nucleotide sequence ID" value="XM_022549005.1"/>
</dbReference>
<evidence type="ECO:0000256" key="5">
    <source>
        <dbReference type="ARBA" id="ARBA00022777"/>
    </source>
</evidence>
<keyword evidence="6" id="KW-0067">ATP-binding</keyword>
<dbReference type="InterPro" id="IPR051334">
    <property type="entry name" value="SRPK"/>
</dbReference>
<sequence length="360" mass="41432">MLNFESFHLGQVFNSRYQVVTKLGFGATSTIWLCRDLKENRYLTLKLHVRTNHPIRELQITKHLKGIGQRHCGEKYTRFALDSFQVEGLHGVHHCLVYEPAGMDMTELLDVFEGALPVAVHRTAVRNVLVALDHLHKSGVVHTDVQPNNILLGLDDDNEPILDELATAEATNPTPCKPLHNRTIYTSRPMPITTGEPVVCDLGEARLIQNSQKQNDLIMPTAYRAPEVLLDMDWDERVDIWAVGQTAWSLLEKGHLFPNRPLETDLDHAHRFAEIISLLGPPPLEFLRRSDESLKYWDEHGNWRGAVPVPERSLEDRECQLEGEDKMVFLRFIRKAMCWVPEERADAWELLHNEWVRGYY</sequence>
<dbReference type="Gene3D" id="3.30.200.20">
    <property type="entry name" value="Phosphorylase Kinase, domain 1"/>
    <property type="match status" value="1"/>
</dbReference>
<reference evidence="11" key="1">
    <citation type="journal article" date="2017" name="Genome Biol.">
        <title>Comparative genomics reveals high biological diversity and specific adaptations in the industrially and medically important fungal genus Aspergillus.</title>
        <authorList>
            <person name="de Vries R.P."/>
            <person name="Riley R."/>
            <person name="Wiebenga A."/>
            <person name="Aguilar-Osorio G."/>
            <person name="Amillis S."/>
            <person name="Uchima C.A."/>
            <person name="Anderluh G."/>
            <person name="Asadollahi M."/>
            <person name="Askin M."/>
            <person name="Barry K."/>
            <person name="Battaglia E."/>
            <person name="Bayram O."/>
            <person name="Benocci T."/>
            <person name="Braus-Stromeyer S.A."/>
            <person name="Caldana C."/>
            <person name="Canovas D."/>
            <person name="Cerqueira G.C."/>
            <person name="Chen F."/>
            <person name="Chen W."/>
            <person name="Choi C."/>
            <person name="Clum A."/>
            <person name="Dos Santos R.A."/>
            <person name="Damasio A.R."/>
            <person name="Diallinas G."/>
            <person name="Emri T."/>
            <person name="Fekete E."/>
            <person name="Flipphi M."/>
            <person name="Freyberg S."/>
            <person name="Gallo A."/>
            <person name="Gournas C."/>
            <person name="Habgood R."/>
            <person name="Hainaut M."/>
            <person name="Harispe M.L."/>
            <person name="Henrissat B."/>
            <person name="Hilden K.S."/>
            <person name="Hope R."/>
            <person name="Hossain A."/>
            <person name="Karabika E."/>
            <person name="Karaffa L."/>
            <person name="Karanyi Z."/>
            <person name="Krasevec N."/>
            <person name="Kuo A."/>
            <person name="Kusch H."/>
            <person name="LaButti K."/>
            <person name="Lagendijk E.L."/>
            <person name="Lapidus A."/>
            <person name="Levasseur A."/>
            <person name="Lindquist E."/>
            <person name="Lipzen A."/>
            <person name="Logrieco A.F."/>
            <person name="MacCabe A."/>
            <person name="Maekelae M.R."/>
            <person name="Malavazi I."/>
            <person name="Melin P."/>
            <person name="Meyer V."/>
            <person name="Mielnichuk N."/>
            <person name="Miskei M."/>
            <person name="Molnar A.P."/>
            <person name="Mule G."/>
            <person name="Ngan C.Y."/>
            <person name="Orejas M."/>
            <person name="Orosz E."/>
            <person name="Ouedraogo J.P."/>
            <person name="Overkamp K.M."/>
            <person name="Park H.-S."/>
            <person name="Perrone G."/>
            <person name="Piumi F."/>
            <person name="Punt P.J."/>
            <person name="Ram A.F."/>
            <person name="Ramon A."/>
            <person name="Rauscher S."/>
            <person name="Record E."/>
            <person name="Riano-Pachon D.M."/>
            <person name="Robert V."/>
            <person name="Roehrig J."/>
            <person name="Ruller R."/>
            <person name="Salamov A."/>
            <person name="Salih N.S."/>
            <person name="Samson R.A."/>
            <person name="Sandor E."/>
            <person name="Sanguinetti M."/>
            <person name="Schuetze T."/>
            <person name="Sepcic K."/>
            <person name="Shelest E."/>
            <person name="Sherlock G."/>
            <person name="Sophianopoulou V."/>
            <person name="Squina F.M."/>
            <person name="Sun H."/>
            <person name="Susca A."/>
            <person name="Todd R.B."/>
            <person name="Tsang A."/>
            <person name="Unkles S.E."/>
            <person name="van de Wiele N."/>
            <person name="van Rossen-Uffink D."/>
            <person name="Oliveira J.V."/>
            <person name="Vesth T.C."/>
            <person name="Visser J."/>
            <person name="Yu J.-H."/>
            <person name="Zhou M."/>
            <person name="Andersen M.R."/>
            <person name="Archer D.B."/>
            <person name="Baker S.E."/>
            <person name="Benoit I."/>
            <person name="Brakhage A.A."/>
            <person name="Braus G.H."/>
            <person name="Fischer R."/>
            <person name="Frisvad J.C."/>
            <person name="Goldman G.H."/>
            <person name="Houbraken J."/>
            <person name="Oakley B."/>
            <person name="Pocsi I."/>
            <person name="Scazzocchio C."/>
            <person name="Seiboth B."/>
            <person name="vanKuyk P.A."/>
            <person name="Wortman J."/>
            <person name="Dyer P.S."/>
            <person name="Grigoriev I.V."/>
        </authorList>
    </citation>
    <scope>NUCLEOTIDE SEQUENCE [LARGE SCALE GENOMIC DNA]</scope>
    <source>
        <strain evidence="11">CBS 516.65</strain>
    </source>
</reference>
<dbReference type="GeneID" id="34465265"/>
<protein>
    <recommendedName>
        <fullName evidence="1">non-specific serine/threonine protein kinase</fullName>
        <ecNumber evidence="1">2.7.11.1</ecNumber>
    </recommendedName>
</protein>
<evidence type="ECO:0000259" key="9">
    <source>
        <dbReference type="PROSITE" id="PS50011"/>
    </source>
</evidence>
<dbReference type="VEuPathDB" id="FungiDB:ASPGLDRAFT_66304"/>
<dbReference type="EMBL" id="KV878896">
    <property type="protein sequence ID" value="OJJ84830.1"/>
    <property type="molecule type" value="Genomic_DNA"/>
</dbReference>
<organism evidence="10 11">
    <name type="scientific">Aspergillus glaucus CBS 516.65</name>
    <dbReference type="NCBI Taxonomy" id="1160497"/>
    <lineage>
        <taxon>Eukaryota</taxon>
        <taxon>Fungi</taxon>
        <taxon>Dikarya</taxon>
        <taxon>Ascomycota</taxon>
        <taxon>Pezizomycotina</taxon>
        <taxon>Eurotiomycetes</taxon>
        <taxon>Eurotiomycetidae</taxon>
        <taxon>Eurotiales</taxon>
        <taxon>Aspergillaceae</taxon>
        <taxon>Aspergillus</taxon>
        <taxon>Aspergillus subgen. Aspergillus</taxon>
    </lineage>
</organism>
<dbReference type="GO" id="GO:0004674">
    <property type="term" value="F:protein serine/threonine kinase activity"/>
    <property type="evidence" value="ECO:0007669"/>
    <property type="project" value="UniProtKB-KW"/>
</dbReference>
<dbReference type="SMART" id="SM00220">
    <property type="entry name" value="S_TKc"/>
    <property type="match status" value="1"/>
</dbReference>
<dbReference type="Pfam" id="PF00069">
    <property type="entry name" value="Pkinase"/>
    <property type="match status" value="1"/>
</dbReference>
<accession>A0A1L9VLS7</accession>
<dbReference type="GO" id="GO:0050684">
    <property type="term" value="P:regulation of mRNA processing"/>
    <property type="evidence" value="ECO:0007669"/>
    <property type="project" value="TreeGrafter"/>
</dbReference>
<dbReference type="InterPro" id="IPR011009">
    <property type="entry name" value="Kinase-like_dom_sf"/>
</dbReference>
<dbReference type="PANTHER" id="PTHR47634">
    <property type="entry name" value="PROTEIN KINASE DOMAIN-CONTAINING PROTEIN-RELATED"/>
    <property type="match status" value="1"/>
</dbReference>
<comment type="catalytic activity">
    <reaction evidence="7">
        <text>L-threonyl-[protein] + ATP = O-phospho-L-threonyl-[protein] + ADP + H(+)</text>
        <dbReference type="Rhea" id="RHEA:46608"/>
        <dbReference type="Rhea" id="RHEA-COMP:11060"/>
        <dbReference type="Rhea" id="RHEA-COMP:11605"/>
        <dbReference type="ChEBI" id="CHEBI:15378"/>
        <dbReference type="ChEBI" id="CHEBI:30013"/>
        <dbReference type="ChEBI" id="CHEBI:30616"/>
        <dbReference type="ChEBI" id="CHEBI:61977"/>
        <dbReference type="ChEBI" id="CHEBI:456216"/>
        <dbReference type="EC" id="2.7.11.1"/>
    </reaction>
</comment>
<keyword evidence="4" id="KW-0547">Nucleotide-binding</keyword>
<evidence type="ECO:0000256" key="7">
    <source>
        <dbReference type="ARBA" id="ARBA00047899"/>
    </source>
</evidence>
<evidence type="ECO:0000256" key="2">
    <source>
        <dbReference type="ARBA" id="ARBA00022527"/>
    </source>
</evidence>